<evidence type="ECO:0000256" key="1">
    <source>
        <dbReference type="ARBA" id="ARBA00006464"/>
    </source>
</evidence>
<reference evidence="4 5" key="1">
    <citation type="journal article" date="2003" name="DNA Res.">
        <title>Complete genome structure of Gloeobacter violaceus PCC 7421, a cyanobacterium that lacks thylakoids.</title>
        <authorList>
            <person name="Nakamura Y."/>
            <person name="Kaneko T."/>
            <person name="Sato S."/>
            <person name="Mimuro M."/>
            <person name="Miyashita H."/>
            <person name="Tsuchiya T."/>
            <person name="Sasamoto S."/>
            <person name="Watanabe A."/>
            <person name="Kawashima K."/>
            <person name="Kishida Y."/>
            <person name="Kiyokawa C."/>
            <person name="Kohara M."/>
            <person name="Matsumoto M."/>
            <person name="Matsuno A."/>
            <person name="Nakazaki N."/>
            <person name="Shimpo S."/>
            <person name="Takeuchi C."/>
            <person name="Yamada M."/>
            <person name="Tabata S."/>
        </authorList>
    </citation>
    <scope>NUCLEOTIDE SEQUENCE [LARGE SCALE GENOMIC DNA]</scope>
    <source>
        <strain evidence="5">ATCC 29082 / PCC 7421</strain>
    </source>
</reference>
<reference evidence="4 5" key="2">
    <citation type="journal article" date="2003" name="DNA Res.">
        <title>Complete genome structure of Gloeobacter violaceus PCC 7421, a cyanobacterium that lacks thylakoids (supplement).</title>
        <authorList>
            <person name="Nakamura Y."/>
            <person name="Kaneko T."/>
            <person name="Sato S."/>
            <person name="Mimuro M."/>
            <person name="Miyashita H."/>
            <person name="Tsuchiya T."/>
            <person name="Sasamoto S."/>
            <person name="Watanabe A."/>
            <person name="Kawashima K."/>
            <person name="Kishida Y."/>
            <person name="Kiyokawa C."/>
            <person name="Kohara M."/>
            <person name="Matsumoto M."/>
            <person name="Matsuno A."/>
            <person name="Nakazaki N."/>
            <person name="Shimpo S."/>
            <person name="Takeuchi C."/>
            <person name="Yamada M."/>
            <person name="Tabata S."/>
        </authorList>
    </citation>
    <scope>NUCLEOTIDE SEQUENCE [LARGE SCALE GENOMIC DNA]</scope>
    <source>
        <strain evidence="5">ATCC 29082 / PCC 7421</strain>
    </source>
</reference>
<dbReference type="STRING" id="251221.gene:10759683"/>
<dbReference type="EMBL" id="BA000045">
    <property type="protein sequence ID" value="BAC90129.1"/>
    <property type="molecule type" value="Genomic_DNA"/>
</dbReference>
<protein>
    <submittedName>
        <fullName evidence="4">Gll2188 protein</fullName>
    </submittedName>
</protein>
<keyword evidence="2" id="KW-0472">Membrane</keyword>
<organism evidence="4 5">
    <name type="scientific">Gloeobacter violaceus (strain ATCC 29082 / PCC 7421)</name>
    <dbReference type="NCBI Taxonomy" id="251221"/>
    <lineage>
        <taxon>Bacteria</taxon>
        <taxon>Bacillati</taxon>
        <taxon>Cyanobacteriota</taxon>
        <taxon>Cyanophyceae</taxon>
        <taxon>Gloeobacterales</taxon>
        <taxon>Gloeobacteraceae</taxon>
        <taxon>Gloeobacter</taxon>
    </lineage>
</organism>
<dbReference type="AlphaFoldDB" id="Q7NIJ5"/>
<dbReference type="InParanoid" id="Q7NIJ5"/>
<evidence type="ECO:0000259" key="3">
    <source>
        <dbReference type="Pfam" id="PF02397"/>
    </source>
</evidence>
<keyword evidence="2" id="KW-0812">Transmembrane</keyword>
<dbReference type="eggNOG" id="COG2148">
    <property type="taxonomic scope" value="Bacteria"/>
</dbReference>
<feature type="transmembrane region" description="Helical" evidence="2">
    <location>
        <begin position="21"/>
        <end position="47"/>
    </location>
</feature>
<dbReference type="PANTHER" id="PTHR30576:SF23">
    <property type="entry name" value="GLUCOSYLTRANSFERASE"/>
    <property type="match status" value="1"/>
</dbReference>
<name>Q7NIJ5_GLOVI</name>
<dbReference type="KEGG" id="gvi:gll2188"/>
<comment type="similarity">
    <text evidence="1">Belongs to the bacterial sugar transferase family.</text>
</comment>
<dbReference type="Pfam" id="PF02397">
    <property type="entry name" value="Bac_transf"/>
    <property type="match status" value="1"/>
</dbReference>
<dbReference type="GO" id="GO:0016780">
    <property type="term" value="F:phosphotransferase activity, for other substituted phosphate groups"/>
    <property type="evidence" value="ECO:0000318"/>
    <property type="project" value="GO_Central"/>
</dbReference>
<dbReference type="PhylomeDB" id="Q7NIJ5"/>
<accession>Q7NIJ5</accession>
<feature type="domain" description="Bacterial sugar transferase" evidence="3">
    <location>
        <begin position="19"/>
        <end position="211"/>
    </location>
</feature>
<evidence type="ECO:0000256" key="2">
    <source>
        <dbReference type="SAM" id="Phobius"/>
    </source>
</evidence>
<dbReference type="PANTHER" id="PTHR30576">
    <property type="entry name" value="COLANIC BIOSYNTHESIS UDP-GLUCOSE LIPID CARRIER TRANSFERASE"/>
    <property type="match status" value="1"/>
</dbReference>
<keyword evidence="2" id="KW-1133">Transmembrane helix</keyword>
<evidence type="ECO:0000313" key="5">
    <source>
        <dbReference type="Proteomes" id="UP000000557"/>
    </source>
</evidence>
<keyword evidence="5" id="KW-1185">Reference proteome</keyword>
<dbReference type="InterPro" id="IPR003362">
    <property type="entry name" value="Bact_transf"/>
</dbReference>
<sequence length="217" mass="24528">MIAIQRANRRRPPVQFLAKRVLDYGAAGLGVLLLAPLLLLTALAILLDSPGPVFFRQERKGLGGRTFRVWKFRTMAVDAEARLKDLEALNESEGGVLFKLKCDPRVTRTGRLLRSTSLDELPQLFNVLQGHMSLVGPRPLQLRDCERALEYDREAFERRLGVLPGITGPWQVSGRSALSFEQMLKLDCEYVEHWTFALDLSILLRTLLVVLRRSGAY</sequence>
<evidence type="ECO:0000313" key="4">
    <source>
        <dbReference type="EMBL" id="BAC90129.1"/>
    </source>
</evidence>
<dbReference type="Proteomes" id="UP000000557">
    <property type="component" value="Chromosome"/>
</dbReference>
<dbReference type="EnsemblBacteria" id="BAC90129">
    <property type="protein sequence ID" value="BAC90129"/>
    <property type="gene ID" value="BAC90129"/>
</dbReference>
<dbReference type="HOGENOM" id="CLU_024920_1_0_3"/>
<dbReference type="RefSeq" id="WP_011142185.1">
    <property type="nucleotide sequence ID" value="NC_005125.1"/>
</dbReference>
<dbReference type="OrthoDB" id="570875at2"/>
<gene>
    <name evidence="4" type="ordered locus">gll2188</name>
</gene>
<proteinExistence type="inferred from homology"/>